<keyword evidence="5" id="KW-0539">Nucleus</keyword>
<organism evidence="6 7">
    <name type="scientific">Juglans regia</name>
    <name type="common">English walnut</name>
    <dbReference type="NCBI Taxonomy" id="51240"/>
    <lineage>
        <taxon>Eukaryota</taxon>
        <taxon>Viridiplantae</taxon>
        <taxon>Streptophyta</taxon>
        <taxon>Embryophyta</taxon>
        <taxon>Tracheophyta</taxon>
        <taxon>Spermatophyta</taxon>
        <taxon>Magnoliopsida</taxon>
        <taxon>eudicotyledons</taxon>
        <taxon>Gunneridae</taxon>
        <taxon>Pentapetalae</taxon>
        <taxon>rosids</taxon>
        <taxon>fabids</taxon>
        <taxon>Fagales</taxon>
        <taxon>Juglandaceae</taxon>
        <taxon>Juglans</taxon>
    </lineage>
</organism>
<dbReference type="InterPro" id="IPR036576">
    <property type="entry name" value="WRKY_dom_sf"/>
</dbReference>
<dbReference type="PROSITE" id="PS50811">
    <property type="entry name" value="WRKY"/>
    <property type="match status" value="1"/>
</dbReference>
<dbReference type="GeneID" id="109010633"/>
<proteinExistence type="predicted"/>
<evidence type="ECO:0000256" key="4">
    <source>
        <dbReference type="ARBA" id="ARBA00023163"/>
    </source>
</evidence>
<name>A0A2I4GT42_JUGRE</name>
<dbReference type="GO" id="GO:0003700">
    <property type="term" value="F:DNA-binding transcription factor activity"/>
    <property type="evidence" value="ECO:0000318"/>
    <property type="project" value="GO_Central"/>
</dbReference>
<reference evidence="7" key="1">
    <citation type="submission" date="2025-08" db="UniProtKB">
        <authorList>
            <consortium name="RefSeq"/>
        </authorList>
    </citation>
    <scope>IDENTIFICATION</scope>
    <source>
        <tissue evidence="7">Leaves</tissue>
    </source>
</reference>
<sequence>MVSLEDSFKSKNPYFIRSSSPSGQNTTDHSWLLIWFFLMMLLPSLSETPRSDFKIHEVAQNSFRYAYQLLSSISGQNLKKRSIEEISPIAEAAENEFRKLLTLLEGSMSSHFRSIRKGPLPNYRGINPVELMDSPNSMPQDFSCNSTPVPCMVRELFPLHSDKSVSALIQSDNIKLYKQNKALQQCYPENSFAATKPIMGLNELSKQPVPSLISMDGSMDKQTIYYSSSEVLASRNEASLLSSMGKFGVQSEASTRSVASTDGCHCSKRRKLRIKRTIRVPALSNKLADIPPDDYPWRKYGQKPIKGSPHPRSYYKCSSVRGCPARKHVERCVEDSTMLVVTYEGEHNHSRNAYHSNPIST</sequence>
<keyword evidence="4" id="KW-0804">Transcription</keyword>
<comment type="subcellular location">
    <subcellularLocation>
        <location evidence="1">Nucleus</location>
    </subcellularLocation>
</comment>
<evidence type="ECO:0000256" key="3">
    <source>
        <dbReference type="ARBA" id="ARBA00023125"/>
    </source>
</evidence>
<evidence type="ECO:0000313" key="7">
    <source>
        <dbReference type="RefSeq" id="XP_018847065.1"/>
    </source>
</evidence>
<dbReference type="OrthoDB" id="756799at2759"/>
<dbReference type="FunFam" id="2.20.25.80:FF:000004">
    <property type="entry name" value="WRKY transcription factor 65"/>
    <property type="match status" value="1"/>
</dbReference>
<dbReference type="InterPro" id="IPR044810">
    <property type="entry name" value="WRKY_plant"/>
</dbReference>
<dbReference type="Gramene" id="Jr02_19890_p1">
    <property type="protein sequence ID" value="cds.Jr02_19890_p1"/>
    <property type="gene ID" value="Jr02_19890"/>
</dbReference>
<evidence type="ECO:0000256" key="2">
    <source>
        <dbReference type="ARBA" id="ARBA00023015"/>
    </source>
</evidence>
<dbReference type="Proteomes" id="UP000235220">
    <property type="component" value="Chromosome 2"/>
</dbReference>
<dbReference type="GO" id="GO:0005516">
    <property type="term" value="F:calmodulin binding"/>
    <property type="evidence" value="ECO:0007669"/>
    <property type="project" value="UniProtKB-ARBA"/>
</dbReference>
<dbReference type="InterPro" id="IPR003657">
    <property type="entry name" value="WRKY_dom"/>
</dbReference>
<dbReference type="InterPro" id="IPR018872">
    <property type="entry name" value="Zn-cluster-dom"/>
</dbReference>
<evidence type="ECO:0000256" key="1">
    <source>
        <dbReference type="ARBA" id="ARBA00004123"/>
    </source>
</evidence>
<dbReference type="RefSeq" id="XP_018847065.1">
    <property type="nucleotide sequence ID" value="XM_018991520.2"/>
</dbReference>
<dbReference type="PANTHER" id="PTHR31282">
    <property type="entry name" value="WRKY TRANSCRIPTION FACTOR 21-RELATED"/>
    <property type="match status" value="1"/>
</dbReference>
<evidence type="ECO:0000313" key="6">
    <source>
        <dbReference type="Proteomes" id="UP000235220"/>
    </source>
</evidence>
<dbReference type="Pfam" id="PF10533">
    <property type="entry name" value="Plant_zn_clust"/>
    <property type="match status" value="1"/>
</dbReference>
<dbReference type="GO" id="GO:0006355">
    <property type="term" value="P:regulation of DNA-templated transcription"/>
    <property type="evidence" value="ECO:0000318"/>
    <property type="project" value="GO_Central"/>
</dbReference>
<protein>
    <submittedName>
        <fullName evidence="7">Probable WRKY transcription factor 15 isoform X1</fullName>
    </submittedName>
</protein>
<gene>
    <name evidence="7" type="primary">LOC109010633</name>
</gene>
<dbReference type="SUPFAM" id="SSF118290">
    <property type="entry name" value="WRKY DNA-binding domain"/>
    <property type="match status" value="1"/>
</dbReference>
<keyword evidence="2" id="KW-0805">Transcription regulation</keyword>
<accession>A0A2I4GT42</accession>
<keyword evidence="6" id="KW-1185">Reference proteome</keyword>
<keyword evidence="3" id="KW-0238">DNA-binding</keyword>
<dbReference type="Pfam" id="PF03106">
    <property type="entry name" value="WRKY"/>
    <property type="match status" value="1"/>
</dbReference>
<evidence type="ECO:0000256" key="5">
    <source>
        <dbReference type="ARBA" id="ARBA00023242"/>
    </source>
</evidence>
<dbReference type="GO" id="GO:0000976">
    <property type="term" value="F:transcription cis-regulatory region binding"/>
    <property type="evidence" value="ECO:0000318"/>
    <property type="project" value="GO_Central"/>
</dbReference>
<dbReference type="SMART" id="SM00774">
    <property type="entry name" value="WRKY"/>
    <property type="match status" value="1"/>
</dbReference>
<dbReference type="GO" id="GO:0005634">
    <property type="term" value="C:nucleus"/>
    <property type="evidence" value="ECO:0000318"/>
    <property type="project" value="GO_Central"/>
</dbReference>
<dbReference type="KEGG" id="jre:109010633"/>
<dbReference type="Gene3D" id="2.20.25.80">
    <property type="entry name" value="WRKY domain"/>
    <property type="match status" value="1"/>
</dbReference>
<dbReference type="AlphaFoldDB" id="A0A2I4GT42"/>